<accession>A0A927H685</accession>
<sequence length="177" mass="19048">MTGTKTRGLLAFIVLACALAGCGGGQDKPADNPGAAVQEPSDEPAATINKREAIIYLTDAELLETVEHPVELSYSTDEELVKAAVAELQKDAGENALSLWKPIEIKSVKLDSGQVDLDVHVPDEARLGAPGELLVIETLQKTLFQFDFVQSIELLVDGEAVESLMGHVDLEHPFKKE</sequence>
<organism evidence="3 4">
    <name type="scientific">Paenibacillus arenilitoris</name>
    <dbReference type="NCBI Taxonomy" id="2772299"/>
    <lineage>
        <taxon>Bacteria</taxon>
        <taxon>Bacillati</taxon>
        <taxon>Bacillota</taxon>
        <taxon>Bacilli</taxon>
        <taxon>Bacillales</taxon>
        <taxon>Paenibacillaceae</taxon>
        <taxon>Paenibacillus</taxon>
    </lineage>
</organism>
<feature type="domain" description="GerMN" evidence="2">
    <location>
        <begin position="56"/>
        <end position="162"/>
    </location>
</feature>
<dbReference type="Pfam" id="PF10646">
    <property type="entry name" value="Germane"/>
    <property type="match status" value="1"/>
</dbReference>
<protein>
    <submittedName>
        <fullName evidence="3">GerMN domain-containing protein</fullName>
    </submittedName>
</protein>
<keyword evidence="1" id="KW-0732">Signal</keyword>
<dbReference type="InterPro" id="IPR019606">
    <property type="entry name" value="GerMN"/>
</dbReference>
<evidence type="ECO:0000313" key="4">
    <source>
        <dbReference type="Proteomes" id="UP000632125"/>
    </source>
</evidence>
<feature type="chain" id="PRO_5039687579" evidence="1">
    <location>
        <begin position="21"/>
        <end position="177"/>
    </location>
</feature>
<dbReference type="RefSeq" id="WP_190862041.1">
    <property type="nucleotide sequence ID" value="NZ_JACXIY010000015.1"/>
</dbReference>
<dbReference type="Proteomes" id="UP000632125">
    <property type="component" value="Unassembled WGS sequence"/>
</dbReference>
<keyword evidence="4" id="KW-1185">Reference proteome</keyword>
<dbReference type="AlphaFoldDB" id="A0A927H685"/>
<comment type="caution">
    <text evidence="3">The sequence shown here is derived from an EMBL/GenBank/DDBJ whole genome shotgun (WGS) entry which is preliminary data.</text>
</comment>
<evidence type="ECO:0000256" key="1">
    <source>
        <dbReference type="SAM" id="SignalP"/>
    </source>
</evidence>
<name>A0A927H685_9BACL</name>
<gene>
    <name evidence="3" type="ORF">IDH41_14100</name>
</gene>
<evidence type="ECO:0000259" key="2">
    <source>
        <dbReference type="Pfam" id="PF10646"/>
    </source>
</evidence>
<evidence type="ECO:0000313" key="3">
    <source>
        <dbReference type="EMBL" id="MBD2869720.1"/>
    </source>
</evidence>
<reference evidence="3" key="1">
    <citation type="submission" date="2020-09" db="EMBL/GenBank/DDBJ databases">
        <title>A novel bacterium of genus Paenibacillus, isolated from South China Sea.</title>
        <authorList>
            <person name="Huang H."/>
            <person name="Mo K."/>
            <person name="Hu Y."/>
        </authorList>
    </citation>
    <scope>NUCLEOTIDE SEQUENCE</scope>
    <source>
        <strain evidence="3">IB182493</strain>
    </source>
</reference>
<feature type="signal peptide" evidence="1">
    <location>
        <begin position="1"/>
        <end position="20"/>
    </location>
</feature>
<proteinExistence type="predicted"/>
<dbReference type="PROSITE" id="PS51257">
    <property type="entry name" value="PROKAR_LIPOPROTEIN"/>
    <property type="match status" value="1"/>
</dbReference>
<dbReference type="EMBL" id="JACXIY010000015">
    <property type="protein sequence ID" value="MBD2869720.1"/>
    <property type="molecule type" value="Genomic_DNA"/>
</dbReference>